<dbReference type="EMBL" id="CZKA01000014">
    <property type="protein sequence ID" value="CUR54664.1"/>
    <property type="molecule type" value="Genomic_DNA"/>
</dbReference>
<reference evidence="1" key="1">
    <citation type="submission" date="2015-08" db="EMBL/GenBank/DDBJ databases">
        <authorList>
            <person name="Babu N.S."/>
            <person name="Beckwith C.J."/>
            <person name="Beseler K.G."/>
            <person name="Brison A."/>
            <person name="Carone J.V."/>
            <person name="Caskin T.P."/>
            <person name="Diamond M."/>
            <person name="Durham M.E."/>
            <person name="Foxe J.M."/>
            <person name="Go M."/>
            <person name="Henderson B.A."/>
            <person name="Jones I.B."/>
            <person name="McGettigan J.A."/>
            <person name="Micheletti S.J."/>
            <person name="Nasrallah M.E."/>
            <person name="Ortiz D."/>
            <person name="Piller C.R."/>
            <person name="Privatt S.R."/>
            <person name="Schneider S.L."/>
            <person name="Sharp S."/>
            <person name="Smith T.C."/>
            <person name="Stanton J.D."/>
            <person name="Ullery H.E."/>
            <person name="Wilson R.J."/>
            <person name="Serrano M.G."/>
            <person name="Buck G."/>
            <person name="Lee V."/>
            <person name="Wang Y."/>
            <person name="Carvalho R."/>
            <person name="Voegtly L."/>
            <person name="Shi R."/>
            <person name="Duckworth R."/>
            <person name="Johnson A."/>
            <person name="Loviza R."/>
            <person name="Walstead R."/>
            <person name="Shah Z."/>
            <person name="Kiflezghi M."/>
            <person name="Wade K."/>
            <person name="Ball S.L."/>
            <person name="Bradley K.W."/>
            <person name="Asai D.J."/>
            <person name="Bowman C.A."/>
            <person name="Russell D.A."/>
            <person name="Pope W.H."/>
            <person name="Jacobs-Sera D."/>
            <person name="Hendrix R.W."/>
            <person name="Hatfull G.F."/>
        </authorList>
    </citation>
    <scope>NUCLEOTIDE SEQUENCE</scope>
</reference>
<organism evidence="1">
    <name type="scientific">metagenome</name>
    <dbReference type="NCBI Taxonomy" id="256318"/>
    <lineage>
        <taxon>unclassified sequences</taxon>
        <taxon>metagenomes</taxon>
    </lineage>
</organism>
<accession>A0A2P2BY41</accession>
<evidence type="ECO:0000313" key="1">
    <source>
        <dbReference type="EMBL" id="CUR54664.1"/>
    </source>
</evidence>
<protein>
    <submittedName>
        <fullName evidence="1">Uncharacterized protein</fullName>
    </submittedName>
</protein>
<gene>
    <name evidence="1" type="ORF">NOCA2210014</name>
</gene>
<dbReference type="AlphaFoldDB" id="A0A2P2BY41"/>
<name>A0A2P2BY41_9ZZZZ</name>
<sequence>MNGDLVLSAYEAYDKKQLRRLLLAEWRCARGCLLIHVWQSPQGPLFYLPRYKQSRERNTERSVPSARAKNTLDGDRIWKPRAGELVALEEFGATVGMDIQCDHLDPQVFTGAELLGLISDTPGRPLRRVVSGS</sequence>
<proteinExistence type="predicted"/>